<dbReference type="InterPro" id="IPR017979">
    <property type="entry name" value="GPCR_3_CS"/>
</dbReference>
<keyword evidence="5" id="KW-0297">G-protein coupled receptor</keyword>
<evidence type="ECO:0000259" key="11">
    <source>
        <dbReference type="PROSITE" id="PS50259"/>
    </source>
</evidence>
<dbReference type="PROSITE" id="PS50259">
    <property type="entry name" value="G_PROTEIN_RECEP_F3_4"/>
    <property type="match status" value="1"/>
</dbReference>
<evidence type="ECO:0000256" key="2">
    <source>
        <dbReference type="ARBA" id="ARBA00022475"/>
    </source>
</evidence>
<evidence type="ECO:0000256" key="9">
    <source>
        <dbReference type="SAM" id="MobiDB-lite"/>
    </source>
</evidence>
<dbReference type="Pfam" id="PF00003">
    <property type="entry name" value="7tm_3"/>
    <property type="match status" value="1"/>
</dbReference>
<keyword evidence="8" id="KW-0807">Transducer</keyword>
<dbReference type="InterPro" id="IPR050726">
    <property type="entry name" value="mGluR"/>
</dbReference>
<gene>
    <name evidence="12" type="ORF">RUM44_006475</name>
</gene>
<evidence type="ECO:0000256" key="7">
    <source>
        <dbReference type="ARBA" id="ARBA00023180"/>
    </source>
</evidence>
<comment type="subcellular location">
    <subcellularLocation>
        <location evidence="1">Cell membrane</location>
        <topology evidence="1">Multi-pass membrane protein</topology>
    </subcellularLocation>
</comment>
<keyword evidence="6 10" id="KW-0472">Membrane</keyword>
<evidence type="ECO:0000313" key="12">
    <source>
        <dbReference type="EMBL" id="KAK6620075.1"/>
    </source>
</evidence>
<evidence type="ECO:0000256" key="8">
    <source>
        <dbReference type="ARBA" id="ARBA00023224"/>
    </source>
</evidence>
<keyword evidence="13" id="KW-1185">Reference proteome</keyword>
<dbReference type="Proteomes" id="UP001359485">
    <property type="component" value="Unassembled WGS sequence"/>
</dbReference>
<dbReference type="PRINTS" id="PR00248">
    <property type="entry name" value="GPCRMGR"/>
</dbReference>
<feature type="transmembrane region" description="Helical" evidence="10">
    <location>
        <begin position="103"/>
        <end position="125"/>
    </location>
</feature>
<evidence type="ECO:0000256" key="1">
    <source>
        <dbReference type="ARBA" id="ARBA00004651"/>
    </source>
</evidence>
<organism evidence="12 13">
    <name type="scientific">Polyplax serrata</name>
    <name type="common">Common mouse louse</name>
    <dbReference type="NCBI Taxonomy" id="468196"/>
    <lineage>
        <taxon>Eukaryota</taxon>
        <taxon>Metazoa</taxon>
        <taxon>Ecdysozoa</taxon>
        <taxon>Arthropoda</taxon>
        <taxon>Hexapoda</taxon>
        <taxon>Insecta</taxon>
        <taxon>Pterygota</taxon>
        <taxon>Neoptera</taxon>
        <taxon>Paraneoptera</taxon>
        <taxon>Psocodea</taxon>
        <taxon>Troctomorpha</taxon>
        <taxon>Phthiraptera</taxon>
        <taxon>Anoplura</taxon>
        <taxon>Polyplacidae</taxon>
        <taxon>Polyplax</taxon>
    </lineage>
</organism>
<evidence type="ECO:0000256" key="3">
    <source>
        <dbReference type="ARBA" id="ARBA00022692"/>
    </source>
</evidence>
<feature type="transmembrane region" description="Helical" evidence="10">
    <location>
        <begin position="66"/>
        <end position="91"/>
    </location>
</feature>
<keyword evidence="5" id="KW-0675">Receptor</keyword>
<evidence type="ECO:0000256" key="6">
    <source>
        <dbReference type="ARBA" id="ARBA00023136"/>
    </source>
</evidence>
<name>A0ABR1AI72_POLSC</name>
<sequence length="153" mass="17141">MFSAGATGKNSYRKHRNEESGSGLTDRSVTGIVSIQLIGTIVWLVIEKPDTKEIYPYPLTAVSTCAVSTFSLMMSLVYNMVLILLCTLYAFKTRKIPENFNEAKYIGFTMYSTCIVWLAFVPIYFGTNNDYKARQVRFKVSNSQTEPVSSGLS</sequence>
<protein>
    <recommendedName>
        <fullName evidence="11">G-protein coupled receptors family 3 profile domain-containing protein</fullName>
    </recommendedName>
</protein>
<proteinExistence type="predicted"/>
<feature type="domain" description="G-protein coupled receptors family 3 profile" evidence="11">
    <location>
        <begin position="32"/>
        <end position="153"/>
    </location>
</feature>
<keyword evidence="4 10" id="KW-1133">Transmembrane helix</keyword>
<dbReference type="InterPro" id="IPR000337">
    <property type="entry name" value="GPCR_3"/>
</dbReference>
<evidence type="ECO:0000313" key="13">
    <source>
        <dbReference type="Proteomes" id="UP001359485"/>
    </source>
</evidence>
<feature type="region of interest" description="Disordered" evidence="9">
    <location>
        <begin position="1"/>
        <end position="25"/>
    </location>
</feature>
<evidence type="ECO:0000256" key="4">
    <source>
        <dbReference type="ARBA" id="ARBA00022989"/>
    </source>
</evidence>
<evidence type="ECO:0000256" key="10">
    <source>
        <dbReference type="SAM" id="Phobius"/>
    </source>
</evidence>
<keyword evidence="2" id="KW-1003">Cell membrane</keyword>
<dbReference type="PANTHER" id="PTHR24060">
    <property type="entry name" value="METABOTROPIC GLUTAMATE RECEPTOR"/>
    <property type="match status" value="1"/>
</dbReference>
<dbReference type="InterPro" id="IPR017978">
    <property type="entry name" value="GPCR_3_C"/>
</dbReference>
<reference evidence="12 13" key="1">
    <citation type="submission" date="2023-09" db="EMBL/GenBank/DDBJ databases">
        <title>Genomes of two closely related lineages of the louse Polyplax serrata with different host specificities.</title>
        <authorList>
            <person name="Martinu J."/>
            <person name="Tarabai H."/>
            <person name="Stefka J."/>
            <person name="Hypsa V."/>
        </authorList>
    </citation>
    <scope>NUCLEOTIDE SEQUENCE [LARGE SCALE GENOMIC DNA]</scope>
    <source>
        <strain evidence="12">98ZLc_SE</strain>
    </source>
</reference>
<evidence type="ECO:0000256" key="5">
    <source>
        <dbReference type="ARBA" id="ARBA00023040"/>
    </source>
</evidence>
<dbReference type="PROSITE" id="PS00981">
    <property type="entry name" value="G_PROTEIN_RECEP_F3_3"/>
    <property type="match status" value="1"/>
</dbReference>
<keyword evidence="7" id="KW-0325">Glycoprotein</keyword>
<accession>A0ABR1AI72</accession>
<keyword evidence="3 10" id="KW-0812">Transmembrane</keyword>
<dbReference type="EMBL" id="JAWJWF010000048">
    <property type="protein sequence ID" value="KAK6620075.1"/>
    <property type="molecule type" value="Genomic_DNA"/>
</dbReference>
<comment type="caution">
    <text evidence="12">The sequence shown here is derived from an EMBL/GenBank/DDBJ whole genome shotgun (WGS) entry which is preliminary data.</text>
</comment>